<evidence type="ECO:0000256" key="2">
    <source>
        <dbReference type="SAM" id="Phobius"/>
    </source>
</evidence>
<dbReference type="EMBL" id="MK500334">
    <property type="protein sequence ID" value="QBK86245.1"/>
    <property type="molecule type" value="Genomic_DNA"/>
</dbReference>
<organism evidence="3">
    <name type="scientific">Marseillevirus LCMAC102</name>
    <dbReference type="NCBI Taxonomy" id="2506603"/>
    <lineage>
        <taxon>Viruses</taxon>
        <taxon>Varidnaviria</taxon>
        <taxon>Bamfordvirae</taxon>
        <taxon>Nucleocytoviricota</taxon>
        <taxon>Megaviricetes</taxon>
        <taxon>Pimascovirales</taxon>
        <taxon>Pimascovirales incertae sedis</taxon>
        <taxon>Marseilleviridae</taxon>
    </lineage>
</organism>
<evidence type="ECO:0000256" key="1">
    <source>
        <dbReference type="SAM" id="MobiDB-lite"/>
    </source>
</evidence>
<gene>
    <name evidence="3" type="ORF">LCMAC102_00400</name>
</gene>
<name>A0A481YU04_9VIRU</name>
<feature type="transmembrane region" description="Helical" evidence="2">
    <location>
        <begin position="194"/>
        <end position="219"/>
    </location>
</feature>
<dbReference type="PROSITE" id="PS51257">
    <property type="entry name" value="PROKAR_LIPOPROTEIN"/>
    <property type="match status" value="1"/>
</dbReference>
<reference evidence="3" key="1">
    <citation type="journal article" date="2019" name="MBio">
        <title>Virus Genomes from Deep Sea Sediments Expand the Ocean Megavirome and Support Independent Origins of Viral Gigantism.</title>
        <authorList>
            <person name="Backstrom D."/>
            <person name="Yutin N."/>
            <person name="Jorgensen S.L."/>
            <person name="Dharamshi J."/>
            <person name="Homa F."/>
            <person name="Zaremba-Niedwiedzka K."/>
            <person name="Spang A."/>
            <person name="Wolf Y.I."/>
            <person name="Koonin E.V."/>
            <person name="Ettema T.J."/>
        </authorList>
    </citation>
    <scope>NUCLEOTIDE SEQUENCE</scope>
</reference>
<evidence type="ECO:0000313" key="3">
    <source>
        <dbReference type="EMBL" id="QBK86245.1"/>
    </source>
</evidence>
<feature type="compositionally biased region" description="Pro residues" evidence="1">
    <location>
        <begin position="240"/>
        <end position="251"/>
    </location>
</feature>
<keyword evidence="2" id="KW-0472">Membrane</keyword>
<proteinExistence type="predicted"/>
<keyword evidence="2" id="KW-0812">Transmembrane</keyword>
<protein>
    <submittedName>
        <fullName evidence="3">Lipid membrane protein</fullName>
    </submittedName>
</protein>
<feature type="region of interest" description="Disordered" evidence="1">
    <location>
        <begin position="228"/>
        <end position="251"/>
    </location>
</feature>
<sequence>MGFSHSKNISEQKAEVYITQQFSGSCDVTCQNVMTNVTVDIINSTVGGSVSLSQSCATDASCMIGSNMDAIADVQFKATNTANAKNAWSGWSLDPFNFDTAVNESRQDMKEAINQSTSETCNISSYNQMNNITIFAANSTIGDNISITQNASTQGQCQLNNSMNAAAYASGIAQNTATSGKDKKGQKFGDKSSIMVGLTYLIIAIVVIVIVSVIAKVITGHAKKTAERKRVETAPILRRPVPPAPPTQTLS</sequence>
<accession>A0A481YU04</accession>
<keyword evidence="2" id="KW-1133">Transmembrane helix</keyword>